<evidence type="ECO:0000256" key="2">
    <source>
        <dbReference type="ARBA" id="ARBA00022475"/>
    </source>
</evidence>
<feature type="transmembrane region" description="Helical" evidence="7">
    <location>
        <begin position="218"/>
        <end position="244"/>
    </location>
</feature>
<proteinExistence type="predicted"/>
<dbReference type="InterPro" id="IPR002293">
    <property type="entry name" value="AA/rel_permease1"/>
</dbReference>
<feature type="region of interest" description="Disordered" evidence="6">
    <location>
        <begin position="413"/>
        <end position="439"/>
    </location>
</feature>
<dbReference type="Proteomes" id="UP000622166">
    <property type="component" value="Unassembled WGS sequence"/>
</dbReference>
<evidence type="ECO:0000256" key="6">
    <source>
        <dbReference type="SAM" id="MobiDB-lite"/>
    </source>
</evidence>
<evidence type="ECO:0000256" key="7">
    <source>
        <dbReference type="SAM" id="Phobius"/>
    </source>
</evidence>
<evidence type="ECO:0000256" key="4">
    <source>
        <dbReference type="ARBA" id="ARBA00022989"/>
    </source>
</evidence>
<dbReference type="Pfam" id="PF13520">
    <property type="entry name" value="AA_permease_2"/>
    <property type="match status" value="1"/>
</dbReference>
<feature type="transmembrane region" description="Helical" evidence="7">
    <location>
        <begin position="319"/>
        <end position="336"/>
    </location>
</feature>
<dbReference type="InterPro" id="IPR050367">
    <property type="entry name" value="APC_superfamily"/>
</dbReference>
<dbReference type="PANTHER" id="PTHR42770">
    <property type="entry name" value="AMINO ACID TRANSPORTER-RELATED"/>
    <property type="match status" value="1"/>
</dbReference>
<dbReference type="PIRSF" id="PIRSF006060">
    <property type="entry name" value="AA_transporter"/>
    <property type="match status" value="1"/>
</dbReference>
<accession>A0A918UCZ9</accession>
<name>A0A918UCZ9_9ACTN</name>
<keyword evidence="2" id="KW-1003">Cell membrane</keyword>
<keyword evidence="5 7" id="KW-0472">Membrane</keyword>
<feature type="transmembrane region" description="Helical" evidence="7">
    <location>
        <begin position="146"/>
        <end position="165"/>
    </location>
</feature>
<dbReference type="Gene3D" id="1.20.1740.10">
    <property type="entry name" value="Amino acid/polyamine transporter I"/>
    <property type="match status" value="1"/>
</dbReference>
<keyword evidence="9" id="KW-1185">Reference proteome</keyword>
<dbReference type="GO" id="GO:0022857">
    <property type="term" value="F:transmembrane transporter activity"/>
    <property type="evidence" value="ECO:0007669"/>
    <property type="project" value="InterPro"/>
</dbReference>
<protein>
    <submittedName>
        <fullName evidence="8">Amino acid permease</fullName>
    </submittedName>
</protein>
<feature type="transmembrane region" description="Helical" evidence="7">
    <location>
        <begin position="374"/>
        <end position="395"/>
    </location>
</feature>
<keyword evidence="3 7" id="KW-0812">Transmembrane</keyword>
<sequence>MSSSHRIGVAQGTALYVGAVLGGGVLALPALTAREAGPASLVAWALMVAFCVPIAGAFAALGMRYPDGGGVATFAAKAFGPRTSAPVGWLFYFAVPVGTASAAIVGGSYVADALGGGYLMSLAVAAVLLFGAYISNWLGLKLSGGLQLLLVGMLAALMVVAIAVAAPDAQSEHFTPFAPHGWLAVGHAATLLFFAFSGWEAVSHLSGEFSDPRRQLPVVTGLTIVTVAVLYLGVATTSMAVLGSDPDRSSVPLTLLLERGIGDSARAVTAVAAALLTFATVNAYIAGGSRLGAALGRDGDLPRVLGKGHRAGEIPKRSLVVLASLTAVLLTCAAVLDIRLDPIMTAASACFVAVYVAGLSAAVRLLRGSTFGRLGAVVSLVAVLTVFCFFGWYLLLPVSLVIGALVFQRCTSGRGKGADTSGTPVAEDSRESSSASVAG</sequence>
<evidence type="ECO:0000313" key="8">
    <source>
        <dbReference type="EMBL" id="GGY90226.1"/>
    </source>
</evidence>
<reference evidence="8" key="2">
    <citation type="submission" date="2020-09" db="EMBL/GenBank/DDBJ databases">
        <authorList>
            <person name="Sun Q."/>
            <person name="Ohkuma M."/>
        </authorList>
    </citation>
    <scope>NUCLEOTIDE SEQUENCE</scope>
    <source>
        <strain evidence="8">JCM 4815</strain>
    </source>
</reference>
<dbReference type="PANTHER" id="PTHR42770:SF13">
    <property type="entry name" value="L-METHIONINE_BRANCHED-CHAIN AMINO ACID EXPORTER YJEH"/>
    <property type="match status" value="1"/>
</dbReference>
<keyword evidence="4 7" id="KW-1133">Transmembrane helix</keyword>
<reference evidence="8" key="1">
    <citation type="journal article" date="2014" name="Int. J. Syst. Evol. Microbiol.">
        <title>Complete genome sequence of Corynebacterium casei LMG S-19264T (=DSM 44701T), isolated from a smear-ripened cheese.</title>
        <authorList>
            <consortium name="US DOE Joint Genome Institute (JGI-PGF)"/>
            <person name="Walter F."/>
            <person name="Albersmeier A."/>
            <person name="Kalinowski J."/>
            <person name="Ruckert C."/>
        </authorList>
    </citation>
    <scope>NUCLEOTIDE SEQUENCE</scope>
    <source>
        <strain evidence="8">JCM 4815</strain>
    </source>
</reference>
<evidence type="ECO:0000256" key="3">
    <source>
        <dbReference type="ARBA" id="ARBA00022692"/>
    </source>
</evidence>
<comment type="subcellular location">
    <subcellularLocation>
        <location evidence="1">Cell membrane</location>
        <topology evidence="1">Multi-pass membrane protein</topology>
    </subcellularLocation>
</comment>
<feature type="transmembrane region" description="Helical" evidence="7">
    <location>
        <begin position="12"/>
        <end position="31"/>
    </location>
</feature>
<comment type="caution">
    <text evidence="8">The sequence shown here is derived from an EMBL/GenBank/DDBJ whole genome shotgun (WGS) entry which is preliminary data.</text>
</comment>
<dbReference type="RefSeq" id="WP_189854918.1">
    <property type="nucleotide sequence ID" value="NZ_BMVW01000001.1"/>
</dbReference>
<evidence type="ECO:0000256" key="5">
    <source>
        <dbReference type="ARBA" id="ARBA00023136"/>
    </source>
</evidence>
<evidence type="ECO:0000256" key="1">
    <source>
        <dbReference type="ARBA" id="ARBA00004651"/>
    </source>
</evidence>
<dbReference type="GO" id="GO:0005886">
    <property type="term" value="C:plasma membrane"/>
    <property type="evidence" value="ECO:0007669"/>
    <property type="project" value="UniProtKB-SubCell"/>
</dbReference>
<dbReference type="AlphaFoldDB" id="A0A918UCZ9"/>
<gene>
    <name evidence="8" type="ORF">GCM10010365_05780</name>
</gene>
<feature type="transmembrane region" description="Helical" evidence="7">
    <location>
        <begin position="177"/>
        <end position="197"/>
    </location>
</feature>
<feature type="transmembrane region" description="Helical" evidence="7">
    <location>
        <begin position="87"/>
        <end position="110"/>
    </location>
</feature>
<feature type="transmembrane region" description="Helical" evidence="7">
    <location>
        <begin position="43"/>
        <end position="66"/>
    </location>
</feature>
<feature type="transmembrane region" description="Helical" evidence="7">
    <location>
        <begin position="342"/>
        <end position="362"/>
    </location>
</feature>
<feature type="transmembrane region" description="Helical" evidence="7">
    <location>
        <begin position="116"/>
        <end position="134"/>
    </location>
</feature>
<organism evidence="8 9">
    <name type="scientific">Streptomyces poonensis</name>
    <dbReference type="NCBI Taxonomy" id="68255"/>
    <lineage>
        <taxon>Bacteria</taxon>
        <taxon>Bacillati</taxon>
        <taxon>Actinomycetota</taxon>
        <taxon>Actinomycetes</taxon>
        <taxon>Kitasatosporales</taxon>
        <taxon>Streptomycetaceae</taxon>
        <taxon>Streptomyces</taxon>
    </lineage>
</organism>
<dbReference type="EMBL" id="BMVW01000001">
    <property type="protein sequence ID" value="GGY90226.1"/>
    <property type="molecule type" value="Genomic_DNA"/>
</dbReference>
<evidence type="ECO:0000313" key="9">
    <source>
        <dbReference type="Proteomes" id="UP000622166"/>
    </source>
</evidence>
<feature type="transmembrane region" description="Helical" evidence="7">
    <location>
        <begin position="264"/>
        <end position="285"/>
    </location>
</feature>